<accession>A0A8J4T170</accession>
<dbReference type="GO" id="GO:0003724">
    <property type="term" value="F:RNA helicase activity"/>
    <property type="evidence" value="ECO:0007669"/>
    <property type="project" value="UniProtKB-EC"/>
</dbReference>
<evidence type="ECO:0000313" key="7">
    <source>
        <dbReference type="EMBL" id="KAF5396001.1"/>
    </source>
</evidence>
<dbReference type="GO" id="GO:0003676">
    <property type="term" value="F:nucleic acid binding"/>
    <property type="evidence" value="ECO:0007669"/>
    <property type="project" value="InterPro"/>
</dbReference>
<evidence type="ECO:0000256" key="4">
    <source>
        <dbReference type="ARBA" id="ARBA00022840"/>
    </source>
</evidence>
<organism evidence="7 8">
    <name type="scientific">Paragonimus heterotremus</name>
    <dbReference type="NCBI Taxonomy" id="100268"/>
    <lineage>
        <taxon>Eukaryota</taxon>
        <taxon>Metazoa</taxon>
        <taxon>Spiralia</taxon>
        <taxon>Lophotrochozoa</taxon>
        <taxon>Platyhelminthes</taxon>
        <taxon>Trematoda</taxon>
        <taxon>Digenea</taxon>
        <taxon>Plagiorchiida</taxon>
        <taxon>Troglotremata</taxon>
        <taxon>Troglotrematidae</taxon>
        <taxon>Paragonimus</taxon>
    </lineage>
</organism>
<dbReference type="OrthoDB" id="64767at2759"/>
<keyword evidence="2" id="KW-0378">Hydrolase</keyword>
<protein>
    <submittedName>
        <fullName evidence="7">DEAD/DEAH box helicase</fullName>
    </submittedName>
</protein>
<evidence type="ECO:0000256" key="5">
    <source>
        <dbReference type="ARBA" id="ARBA00047984"/>
    </source>
</evidence>
<evidence type="ECO:0000313" key="8">
    <source>
        <dbReference type="Proteomes" id="UP000748531"/>
    </source>
</evidence>
<sequence>MDWNHSFLALCGFLEHSNAETDWQGSLHKPLPLFQPTPIDFGYHTSISRNLETGEISFADQDCITYDLCSEGHGEKAVSKDPLSMRDVINLNDELHRRLKNTFTLRTASIPGVSQDASQLFEEQEILEHLLSSNPLSGIIASGLTNTSSEVDQPNFRHLEMETKLLLMKRMRQAEPVKRYAVLEDTSQQLPKFSVLIKDPAYTWPFELDTFQKQAILCLERNQSVFVAAHTSAGKTVVAEYASAMCRRRGSRVIYTSPIKALSNQKFHDFRLVGCCLFLFMYTHEHACLYSYTVTVVIFGRQLDFRWLKLPNSI</sequence>
<dbReference type="Pfam" id="PF00270">
    <property type="entry name" value="DEAD"/>
    <property type="match status" value="1"/>
</dbReference>
<keyword evidence="4" id="KW-0067">ATP-binding</keyword>
<dbReference type="GO" id="GO:0055087">
    <property type="term" value="C:Ski complex"/>
    <property type="evidence" value="ECO:0007669"/>
    <property type="project" value="TreeGrafter"/>
</dbReference>
<evidence type="ECO:0000259" key="6">
    <source>
        <dbReference type="Pfam" id="PF00270"/>
    </source>
</evidence>
<gene>
    <name evidence="7" type="ORF">PHET_11410</name>
</gene>
<comment type="catalytic activity">
    <reaction evidence="5">
        <text>ATP + H2O = ADP + phosphate + H(+)</text>
        <dbReference type="Rhea" id="RHEA:13065"/>
        <dbReference type="ChEBI" id="CHEBI:15377"/>
        <dbReference type="ChEBI" id="CHEBI:15378"/>
        <dbReference type="ChEBI" id="CHEBI:30616"/>
        <dbReference type="ChEBI" id="CHEBI:43474"/>
        <dbReference type="ChEBI" id="CHEBI:456216"/>
        <dbReference type="EC" id="3.6.4.13"/>
    </reaction>
</comment>
<reference evidence="7" key="1">
    <citation type="submission" date="2019-05" db="EMBL/GenBank/DDBJ databases">
        <title>Annotation for the trematode Paragonimus heterotremus.</title>
        <authorList>
            <person name="Choi Y.-J."/>
        </authorList>
    </citation>
    <scope>NUCLEOTIDE SEQUENCE</scope>
    <source>
        <strain evidence="7">LC</strain>
    </source>
</reference>
<dbReference type="InterPro" id="IPR011545">
    <property type="entry name" value="DEAD/DEAH_box_helicase_dom"/>
</dbReference>
<dbReference type="GO" id="GO:0005524">
    <property type="term" value="F:ATP binding"/>
    <property type="evidence" value="ECO:0007669"/>
    <property type="project" value="UniProtKB-KW"/>
</dbReference>
<keyword evidence="1" id="KW-0547">Nucleotide-binding</keyword>
<dbReference type="GO" id="GO:0070478">
    <property type="term" value="P:nuclear-transcribed mRNA catabolic process, 3'-5' exonucleolytic nonsense-mediated decay"/>
    <property type="evidence" value="ECO:0007669"/>
    <property type="project" value="TreeGrafter"/>
</dbReference>
<dbReference type="Gene3D" id="3.40.50.300">
    <property type="entry name" value="P-loop containing nucleotide triphosphate hydrolases"/>
    <property type="match status" value="1"/>
</dbReference>
<dbReference type="EMBL" id="LUCH01009495">
    <property type="protein sequence ID" value="KAF5396001.1"/>
    <property type="molecule type" value="Genomic_DNA"/>
</dbReference>
<dbReference type="InterPro" id="IPR027417">
    <property type="entry name" value="P-loop_NTPase"/>
</dbReference>
<dbReference type="AlphaFoldDB" id="A0A8J4T170"/>
<dbReference type="PANTHER" id="PTHR12131:SF1">
    <property type="entry name" value="ATP-DEPENDENT RNA HELICASE SUPV3L1, MITOCHONDRIAL-RELATED"/>
    <property type="match status" value="1"/>
</dbReference>
<proteinExistence type="predicted"/>
<keyword evidence="3 7" id="KW-0347">Helicase</keyword>
<keyword evidence="8" id="KW-1185">Reference proteome</keyword>
<evidence type="ECO:0000256" key="2">
    <source>
        <dbReference type="ARBA" id="ARBA00022801"/>
    </source>
</evidence>
<evidence type="ECO:0000256" key="1">
    <source>
        <dbReference type="ARBA" id="ARBA00022741"/>
    </source>
</evidence>
<dbReference type="Proteomes" id="UP000748531">
    <property type="component" value="Unassembled WGS sequence"/>
</dbReference>
<dbReference type="GO" id="GO:0016787">
    <property type="term" value="F:hydrolase activity"/>
    <property type="evidence" value="ECO:0007669"/>
    <property type="project" value="UniProtKB-KW"/>
</dbReference>
<feature type="domain" description="DEAD/DEAH-box helicase" evidence="6">
    <location>
        <begin position="211"/>
        <end position="274"/>
    </location>
</feature>
<dbReference type="SUPFAM" id="SSF52540">
    <property type="entry name" value="P-loop containing nucleoside triphosphate hydrolases"/>
    <property type="match status" value="1"/>
</dbReference>
<evidence type="ECO:0000256" key="3">
    <source>
        <dbReference type="ARBA" id="ARBA00022806"/>
    </source>
</evidence>
<dbReference type="PANTHER" id="PTHR12131">
    <property type="entry name" value="ATP-DEPENDENT RNA AND DNA HELICASE"/>
    <property type="match status" value="1"/>
</dbReference>
<name>A0A8J4T170_9TREM</name>
<dbReference type="InterPro" id="IPR050699">
    <property type="entry name" value="RNA-DNA_Helicase"/>
</dbReference>
<comment type="caution">
    <text evidence="7">The sequence shown here is derived from an EMBL/GenBank/DDBJ whole genome shotgun (WGS) entry which is preliminary data.</text>
</comment>